<sequence>MNNIEFRIQTINQDHIRIRNRLIQDADRRHSEIDYELFHKLHELINYTNQLKNEIIYENRFNPQRNNHQQIQNPNANMLVRQLSGQAIQIQLPRANFRVARQLPGQEIQNQSAFRQNQTQRANFKIARQLPGQGMQNQSAFRQIQTPISNYRVVKQLPGPYPAHR</sequence>
<proteinExistence type="predicted"/>
<dbReference type="EMBL" id="MN739809">
    <property type="protein sequence ID" value="QHT27073.1"/>
    <property type="molecule type" value="Genomic_DNA"/>
</dbReference>
<dbReference type="AlphaFoldDB" id="A0A6C0EF80"/>
<accession>A0A6C0EF80</accession>
<reference evidence="1" key="1">
    <citation type="journal article" date="2020" name="Nature">
        <title>Giant virus diversity and host interactions through global metagenomics.</title>
        <authorList>
            <person name="Schulz F."/>
            <person name="Roux S."/>
            <person name="Paez-Espino D."/>
            <person name="Jungbluth S."/>
            <person name="Walsh D.A."/>
            <person name="Denef V.J."/>
            <person name="McMahon K.D."/>
            <person name="Konstantinidis K.T."/>
            <person name="Eloe-Fadrosh E.A."/>
            <person name="Kyrpides N.C."/>
            <person name="Woyke T."/>
        </authorList>
    </citation>
    <scope>NUCLEOTIDE SEQUENCE</scope>
    <source>
        <strain evidence="1">GVMAG-M-3300023179-2</strain>
    </source>
</reference>
<organism evidence="1">
    <name type="scientific">viral metagenome</name>
    <dbReference type="NCBI Taxonomy" id="1070528"/>
    <lineage>
        <taxon>unclassified sequences</taxon>
        <taxon>metagenomes</taxon>
        <taxon>organismal metagenomes</taxon>
    </lineage>
</organism>
<name>A0A6C0EF80_9ZZZZ</name>
<evidence type="ECO:0000313" key="1">
    <source>
        <dbReference type="EMBL" id="QHT27073.1"/>
    </source>
</evidence>
<protein>
    <submittedName>
        <fullName evidence="1">Uncharacterized protein</fullName>
    </submittedName>
</protein>